<dbReference type="GeneID" id="27319353"/>
<dbReference type="GO" id="GO:0097354">
    <property type="term" value="P:prenylation"/>
    <property type="evidence" value="ECO:0007669"/>
    <property type="project" value="UniProtKB-UniRule"/>
</dbReference>
<feature type="region of interest" description="Disordered" evidence="7">
    <location>
        <begin position="1"/>
        <end position="22"/>
    </location>
</feature>
<evidence type="ECO:0000256" key="6">
    <source>
        <dbReference type="RuleBase" id="RU367120"/>
    </source>
</evidence>
<evidence type="ECO:0000256" key="2">
    <source>
        <dbReference type="ARBA" id="ARBA00022602"/>
    </source>
</evidence>
<dbReference type="STRING" id="212818.A0A0D1YAY6"/>
<dbReference type="EC" id="2.5.1.60" evidence="6"/>
<dbReference type="Gene3D" id="1.25.40.120">
    <property type="entry name" value="Protein prenylyltransferase"/>
    <property type="match status" value="1"/>
</dbReference>
<dbReference type="OMA" id="RKFPKCY"/>
<organism evidence="8 9">
    <name type="scientific">Exophiala mesophila</name>
    <name type="common">Black yeast-like fungus</name>
    <dbReference type="NCBI Taxonomy" id="212818"/>
    <lineage>
        <taxon>Eukaryota</taxon>
        <taxon>Fungi</taxon>
        <taxon>Dikarya</taxon>
        <taxon>Ascomycota</taxon>
        <taxon>Pezizomycotina</taxon>
        <taxon>Eurotiomycetes</taxon>
        <taxon>Chaetothyriomycetidae</taxon>
        <taxon>Chaetothyriales</taxon>
        <taxon>Herpotrichiellaceae</taxon>
        <taxon>Exophiala</taxon>
    </lineage>
</organism>
<keyword evidence="4" id="KW-0677">Repeat</keyword>
<keyword evidence="3 6" id="KW-0808">Transferase</keyword>
<dbReference type="VEuPathDB" id="FungiDB:PV10_01508"/>
<dbReference type="PANTHER" id="PTHR11129:SF2">
    <property type="entry name" value="GERANYLGERANYL TRANSFERASE TYPE-2 SUBUNIT ALPHA"/>
    <property type="match status" value="1"/>
</dbReference>
<dbReference type="InterPro" id="IPR002088">
    <property type="entry name" value="Prenyl_trans_a"/>
</dbReference>
<accession>A0A0D1YAY6</accession>
<dbReference type="GO" id="GO:0004663">
    <property type="term" value="F:Rab geranylgeranyltransferase activity"/>
    <property type="evidence" value="ECO:0007669"/>
    <property type="project" value="UniProtKB-UniRule"/>
</dbReference>
<dbReference type="HOGENOM" id="CLU_031996_2_0_1"/>
<evidence type="ECO:0000256" key="1">
    <source>
        <dbReference type="ARBA" id="ARBA00006734"/>
    </source>
</evidence>
<evidence type="ECO:0000313" key="8">
    <source>
        <dbReference type="EMBL" id="KIV97801.1"/>
    </source>
</evidence>
<comment type="similarity">
    <text evidence="1 6">Belongs to the protein prenyltransferase subunit alpha family.</text>
</comment>
<dbReference type="RefSeq" id="XP_016229375.1">
    <property type="nucleotide sequence ID" value="XM_016365726.1"/>
</dbReference>
<dbReference type="Proteomes" id="UP000054302">
    <property type="component" value="Unassembled WGS sequence"/>
</dbReference>
<evidence type="ECO:0000256" key="7">
    <source>
        <dbReference type="SAM" id="MobiDB-lite"/>
    </source>
</evidence>
<evidence type="ECO:0000256" key="5">
    <source>
        <dbReference type="ARBA" id="ARBA00047658"/>
    </source>
</evidence>
<comment type="catalytic activity">
    <reaction evidence="5 6">
        <text>geranylgeranyl diphosphate + L-cysteinyl-[protein] = S-geranylgeranyl-L-cysteinyl-[protein] + diphosphate</text>
        <dbReference type="Rhea" id="RHEA:21240"/>
        <dbReference type="Rhea" id="RHEA-COMP:10131"/>
        <dbReference type="Rhea" id="RHEA-COMP:11537"/>
        <dbReference type="ChEBI" id="CHEBI:29950"/>
        <dbReference type="ChEBI" id="CHEBI:33019"/>
        <dbReference type="ChEBI" id="CHEBI:57533"/>
        <dbReference type="ChEBI" id="CHEBI:86021"/>
        <dbReference type="EC" id="2.5.1.60"/>
    </reaction>
</comment>
<proteinExistence type="inferred from homology"/>
<dbReference type="AlphaFoldDB" id="A0A0D1YAY6"/>
<feature type="compositionally biased region" description="Basic and acidic residues" evidence="7">
    <location>
        <begin position="10"/>
        <end position="22"/>
    </location>
</feature>
<dbReference type="GO" id="GO:0005968">
    <property type="term" value="C:Rab-protein geranylgeranyltransferase complex"/>
    <property type="evidence" value="ECO:0007669"/>
    <property type="project" value="TreeGrafter"/>
</dbReference>
<dbReference type="Pfam" id="PF01239">
    <property type="entry name" value="PPTA"/>
    <property type="match status" value="4"/>
</dbReference>
<dbReference type="PANTHER" id="PTHR11129">
    <property type="entry name" value="PROTEIN FARNESYLTRANSFERASE ALPHA SUBUNIT/RAB GERANYLGERANYL TRANSFERASE ALPHA SUBUNIT"/>
    <property type="match status" value="1"/>
</dbReference>
<reference evidence="8 9" key="1">
    <citation type="submission" date="2015-01" db="EMBL/GenBank/DDBJ databases">
        <title>The Genome Sequence of Exophiala mesophila CBS40295.</title>
        <authorList>
            <consortium name="The Broad Institute Genomics Platform"/>
            <person name="Cuomo C."/>
            <person name="de Hoog S."/>
            <person name="Gorbushina A."/>
            <person name="Stielow B."/>
            <person name="Teixiera M."/>
            <person name="Abouelleil A."/>
            <person name="Chapman S.B."/>
            <person name="Priest M."/>
            <person name="Young S.K."/>
            <person name="Wortman J."/>
            <person name="Nusbaum C."/>
            <person name="Birren B."/>
        </authorList>
    </citation>
    <scope>NUCLEOTIDE SEQUENCE [LARGE SCALE GENOMIC DNA]</scope>
    <source>
        <strain evidence="8 9">CBS 40295</strain>
    </source>
</reference>
<keyword evidence="2 6" id="KW-0637">Prenyltransferase</keyword>
<evidence type="ECO:0000313" key="9">
    <source>
        <dbReference type="Proteomes" id="UP000054302"/>
    </source>
</evidence>
<dbReference type="OrthoDB" id="1658at2759"/>
<dbReference type="EMBL" id="KN847520">
    <property type="protein sequence ID" value="KIV97801.1"/>
    <property type="molecule type" value="Genomic_DNA"/>
</dbReference>
<evidence type="ECO:0000256" key="3">
    <source>
        <dbReference type="ARBA" id="ARBA00022679"/>
    </source>
</evidence>
<keyword evidence="9" id="KW-1185">Reference proteome</keyword>
<dbReference type="PROSITE" id="PS51147">
    <property type="entry name" value="PFTA"/>
    <property type="match status" value="4"/>
</dbReference>
<sequence length="368" mass="43485">MASHGVPRTAVREERTTENREKELREIQQYQGLVEEVNEKVAAKDFSPELLQKTAELLKRNPEYYTVWNHRRRIFVQEFSDLDKAVQNGDKSPENRISETLDIIQMDLQFLFPLLLKFPKCYWIWNHRLWLLEQSSLLLPCTQSRKIWEEELGLVGKMLSRDSRNFHGWGYRRLVVQNLESQTLQGQSMARPEFNYTKKMIGANLSNFSAWHNRSQLITRILAEEDATDEERKQMLDEELELIHKALCDPYDQSLWFYHQNLMCTFDGDRAPNSMAPQLTDEQRRDYLKGEQEYIEEILEDADDCKWAYLALIDIALMAKKLKKNPDGDEDENDSSQVLEWLQAVKKLDPLRAGRWDDLERNLVQNRG</sequence>
<gene>
    <name evidence="8" type="ORF">PV10_01508</name>
</gene>
<dbReference type="SUPFAM" id="SSF48439">
    <property type="entry name" value="Protein prenylyltransferase"/>
    <property type="match status" value="1"/>
</dbReference>
<comment type="function">
    <text evidence="6">Catalyzes the transfer of a geranyl-geranyl moiety from geranyl-geranyl pyrophosphate to cysteines occuring in specific C-terminal amino acid sequences.</text>
</comment>
<protein>
    <recommendedName>
        <fullName evidence="6">Geranylgeranyl transferase type-2 subunit alpha</fullName>
        <ecNumber evidence="6">2.5.1.60</ecNumber>
    </recommendedName>
    <alternativeName>
        <fullName evidence="6">Geranylgeranyl transferase type II subunit alpha</fullName>
    </alternativeName>
</protein>
<evidence type="ECO:0000256" key="4">
    <source>
        <dbReference type="ARBA" id="ARBA00022737"/>
    </source>
</evidence>
<name>A0A0D1YAY6_EXOME</name>